<keyword evidence="6" id="KW-0472">Membrane</keyword>
<evidence type="ECO:0000259" key="7">
    <source>
        <dbReference type="PROSITE" id="PS51007"/>
    </source>
</evidence>
<keyword evidence="9" id="KW-1185">Reference proteome</keyword>
<keyword evidence="2 4" id="KW-0479">Metal-binding</keyword>
<keyword evidence="1 4" id="KW-0349">Heme</keyword>
<feature type="transmembrane region" description="Helical" evidence="6">
    <location>
        <begin position="53"/>
        <end position="73"/>
    </location>
</feature>
<evidence type="ECO:0000313" key="9">
    <source>
        <dbReference type="Proteomes" id="UP001285263"/>
    </source>
</evidence>
<evidence type="ECO:0000256" key="4">
    <source>
        <dbReference type="PROSITE-ProRule" id="PRU00433"/>
    </source>
</evidence>
<evidence type="ECO:0000313" key="8">
    <source>
        <dbReference type="EMBL" id="MDY0747740.1"/>
    </source>
</evidence>
<dbReference type="Gene3D" id="1.10.760.10">
    <property type="entry name" value="Cytochrome c-like domain"/>
    <property type="match status" value="1"/>
</dbReference>
<accession>A0ABU5DN58</accession>
<gene>
    <name evidence="8" type="ORF">SNE35_24770</name>
</gene>
<protein>
    <submittedName>
        <fullName evidence="8">C-type cytochrome</fullName>
    </submittedName>
</protein>
<keyword evidence="6" id="KW-1133">Transmembrane helix</keyword>
<dbReference type="InterPro" id="IPR009056">
    <property type="entry name" value="Cyt_c-like_dom"/>
</dbReference>
<dbReference type="Pfam" id="PF13442">
    <property type="entry name" value="Cytochrome_CBB3"/>
    <property type="match status" value="1"/>
</dbReference>
<reference evidence="8 9" key="1">
    <citation type="submission" date="2023-11" db="EMBL/GenBank/DDBJ databases">
        <title>Paucibacter sp. nov., isolated from fresh soil in Korea.</title>
        <authorList>
            <person name="Le N.T.T."/>
        </authorList>
    </citation>
    <scope>NUCLEOTIDE SEQUENCE [LARGE SCALE GENOMIC DNA]</scope>
    <source>
        <strain evidence="8 9">R3-3</strain>
    </source>
</reference>
<dbReference type="RefSeq" id="WP_320425695.1">
    <property type="nucleotide sequence ID" value="NZ_JAXCLA010000008.1"/>
</dbReference>
<keyword evidence="6" id="KW-0812">Transmembrane</keyword>
<dbReference type="InterPro" id="IPR036909">
    <property type="entry name" value="Cyt_c-like_dom_sf"/>
</dbReference>
<proteinExistence type="predicted"/>
<evidence type="ECO:0000256" key="6">
    <source>
        <dbReference type="SAM" id="Phobius"/>
    </source>
</evidence>
<feature type="transmembrane region" description="Helical" evidence="6">
    <location>
        <begin position="80"/>
        <end position="98"/>
    </location>
</feature>
<dbReference type="PROSITE" id="PS51007">
    <property type="entry name" value="CYTC"/>
    <property type="match status" value="1"/>
</dbReference>
<evidence type="ECO:0000256" key="3">
    <source>
        <dbReference type="ARBA" id="ARBA00023004"/>
    </source>
</evidence>
<dbReference type="EMBL" id="JAXCLA010000008">
    <property type="protein sequence ID" value="MDY0747740.1"/>
    <property type="molecule type" value="Genomic_DNA"/>
</dbReference>
<evidence type="ECO:0000256" key="5">
    <source>
        <dbReference type="SAM" id="MobiDB-lite"/>
    </source>
</evidence>
<comment type="caution">
    <text evidence="8">The sequence shown here is derived from an EMBL/GenBank/DDBJ whole genome shotgun (WGS) entry which is preliminary data.</text>
</comment>
<sequence length="368" mass="39332">MSLLSLIQAAQSGLLKAMHALGLSGEVAGQPAWPFDSRIDTGTLAIDPGLERQLAWALGLSALALLLLLAGGWLRRRSRWAWAGAWAAAAACVWLAPWPPLALLLTDAVPTSFHRSKTHFDAASIDRGLQLFEAHCAACHGSDGRGEGPLAAQQRVWPPTLSAGLPWKRAEGELLWHVLHGMKDRSGAPTMPGFADRLQTADVWALLDGMKALAAGDNLQREKAWAWPVQAPTLAADCARAWRGQRVRIVAADDGVPAPREDPLFVTVMLHRQPLAPGPDCAAGWRAYARIAGVPDVSLAGTQFLVDRDGWLRAVNRPGEPAWSEDSLVCRSPNESPTPSGAAGLDALIARIDADPVRLGDSGLPHTR</sequence>
<feature type="domain" description="Cytochrome c" evidence="7">
    <location>
        <begin position="123"/>
        <end position="214"/>
    </location>
</feature>
<organism evidence="8 9">
    <name type="scientific">Roseateles agri</name>
    <dbReference type="NCBI Taxonomy" id="3098619"/>
    <lineage>
        <taxon>Bacteria</taxon>
        <taxon>Pseudomonadati</taxon>
        <taxon>Pseudomonadota</taxon>
        <taxon>Betaproteobacteria</taxon>
        <taxon>Burkholderiales</taxon>
        <taxon>Sphaerotilaceae</taxon>
        <taxon>Roseateles</taxon>
    </lineage>
</organism>
<name>A0ABU5DN58_9BURK</name>
<dbReference type="Proteomes" id="UP001285263">
    <property type="component" value="Unassembled WGS sequence"/>
</dbReference>
<evidence type="ECO:0000256" key="2">
    <source>
        <dbReference type="ARBA" id="ARBA00022723"/>
    </source>
</evidence>
<keyword evidence="3 4" id="KW-0408">Iron</keyword>
<feature type="region of interest" description="Disordered" evidence="5">
    <location>
        <begin position="321"/>
        <end position="343"/>
    </location>
</feature>
<dbReference type="SUPFAM" id="SSF46626">
    <property type="entry name" value="Cytochrome c"/>
    <property type="match status" value="1"/>
</dbReference>
<evidence type="ECO:0000256" key="1">
    <source>
        <dbReference type="ARBA" id="ARBA00022617"/>
    </source>
</evidence>